<keyword evidence="12" id="KW-0539">Nucleus</keyword>
<feature type="binding site" evidence="16">
    <location>
        <position position="29"/>
    </location>
    <ligand>
        <name>Mg(2+)</name>
        <dbReference type="ChEBI" id="CHEBI:18420"/>
        <label>1</label>
        <note>catalytic</note>
    </ligand>
</feature>
<dbReference type="Pfam" id="PF14413">
    <property type="entry name" value="Thg1C"/>
    <property type="match status" value="1"/>
</dbReference>
<sequence length="253" mass="29827">MANSKYEYVKLFEVEDKLMPSTWIVVRIDGRHFQQFSEEHEFEKPNDERALKLMNACAKATIEEFPDIVFSYGFSDEYSFVFKKTTEFYNRRSSKIVSVTVSFFTSVYVMKWKEFFLDKDLKSAPSFDARTICYPSTKIVRDYLARRQDVCHINNQYNTCLWMLIGSGMTESEAQAELVGKQKQDKNEILFQRFHINYAELPAIFRKGSCVFKVRETDSGISVKRGRTEVVIDHCDIIRDKFWKNHVNILKDK</sequence>
<dbReference type="Gene3D" id="3.30.70.3000">
    <property type="match status" value="1"/>
</dbReference>
<feature type="binding site" evidence="15">
    <location>
        <begin position="75"/>
        <end position="76"/>
    </location>
    <ligand>
        <name>GTP</name>
        <dbReference type="ChEBI" id="CHEBI:37565"/>
    </ligand>
</feature>
<evidence type="ECO:0000256" key="8">
    <source>
        <dbReference type="ARBA" id="ARBA00022723"/>
    </source>
</evidence>
<evidence type="ECO:0000256" key="14">
    <source>
        <dbReference type="PIRNR" id="PIRNR028980"/>
    </source>
</evidence>
<protein>
    <recommendedName>
        <fullName evidence="4 14">tRNA(His) guanylyltransferase</fullName>
        <ecNumber evidence="4 14">2.7.7.79</ecNumber>
    </recommendedName>
    <alternativeName>
        <fullName evidence="14">tRNA-histidine guanylyltransferase</fullName>
    </alternativeName>
</protein>
<organism evidence="19 20">
    <name type="scientific">Papaver somniferum</name>
    <name type="common">Opium poppy</name>
    <dbReference type="NCBI Taxonomy" id="3469"/>
    <lineage>
        <taxon>Eukaryota</taxon>
        <taxon>Viridiplantae</taxon>
        <taxon>Streptophyta</taxon>
        <taxon>Embryophyta</taxon>
        <taxon>Tracheophyta</taxon>
        <taxon>Spermatophyta</taxon>
        <taxon>Magnoliopsida</taxon>
        <taxon>Ranunculales</taxon>
        <taxon>Papaveraceae</taxon>
        <taxon>Papaveroideae</taxon>
        <taxon>Papaver</taxon>
    </lineage>
</organism>
<evidence type="ECO:0000259" key="18">
    <source>
        <dbReference type="Pfam" id="PF14413"/>
    </source>
</evidence>
<dbReference type="PANTHER" id="PTHR12729:SF6">
    <property type="entry name" value="TRNA(HIS) GUANYLYLTRANSFERASE-RELATED"/>
    <property type="match status" value="1"/>
</dbReference>
<dbReference type="GO" id="GO:0000287">
    <property type="term" value="F:magnesium ion binding"/>
    <property type="evidence" value="ECO:0007669"/>
    <property type="project" value="UniProtKB-UniRule"/>
</dbReference>
<feature type="binding site" evidence="16">
    <location>
        <position position="30"/>
    </location>
    <ligand>
        <name>Mg(2+)</name>
        <dbReference type="ChEBI" id="CHEBI:18420"/>
        <label>1</label>
        <note>catalytic</note>
    </ligand>
</feature>
<evidence type="ECO:0000256" key="9">
    <source>
        <dbReference type="ARBA" id="ARBA00022741"/>
    </source>
</evidence>
<evidence type="ECO:0000256" key="4">
    <source>
        <dbReference type="ARBA" id="ARBA00012511"/>
    </source>
</evidence>
<evidence type="ECO:0000256" key="3">
    <source>
        <dbReference type="ARBA" id="ARBA00010113"/>
    </source>
</evidence>
<proteinExistence type="inferred from homology"/>
<keyword evidence="11 14" id="KW-0342">GTP-binding</keyword>
<keyword evidence="6 14" id="KW-0819">tRNA processing</keyword>
<dbReference type="InterPro" id="IPR038469">
    <property type="entry name" value="tRNAHis_GuaTrfase_Thg1_sf"/>
</dbReference>
<evidence type="ECO:0000256" key="1">
    <source>
        <dbReference type="ARBA" id="ARBA00002939"/>
    </source>
</evidence>
<comment type="similarity">
    <text evidence="3 14">Belongs to the tRNA(His) guanylyltransferase family.</text>
</comment>
<feature type="domain" description="Thg1 C-terminal" evidence="18">
    <location>
        <begin position="139"/>
        <end position="238"/>
    </location>
</feature>
<evidence type="ECO:0000256" key="13">
    <source>
        <dbReference type="ARBA" id="ARBA00047281"/>
    </source>
</evidence>
<dbReference type="InterPro" id="IPR025845">
    <property type="entry name" value="Thg1_C_dom"/>
</dbReference>
<evidence type="ECO:0000259" key="17">
    <source>
        <dbReference type="Pfam" id="PF04446"/>
    </source>
</evidence>
<comment type="subcellular location">
    <subcellularLocation>
        <location evidence="2">Nucleus</location>
    </subcellularLocation>
</comment>
<gene>
    <name evidence="19" type="ORF">C5167_033345</name>
</gene>
<accession>A0A4Y7KDI8</accession>
<evidence type="ECO:0000256" key="2">
    <source>
        <dbReference type="ARBA" id="ARBA00004123"/>
    </source>
</evidence>
<comment type="cofactor">
    <cofactor evidence="16">
        <name>Mg(2+)</name>
        <dbReference type="ChEBI" id="CHEBI:18420"/>
    </cofactor>
    <text evidence="16">Binds 2 magnesium ions per subunit.</text>
</comment>
<evidence type="ECO:0000313" key="19">
    <source>
        <dbReference type="EMBL" id="RZC70221.1"/>
    </source>
</evidence>
<evidence type="ECO:0000313" key="20">
    <source>
        <dbReference type="Proteomes" id="UP000316621"/>
    </source>
</evidence>
<dbReference type="AlphaFoldDB" id="A0A4Y7KDI8"/>
<dbReference type="EMBL" id="CM010721">
    <property type="protein sequence ID" value="RZC70221.1"/>
    <property type="molecule type" value="Genomic_DNA"/>
</dbReference>
<dbReference type="PIRSF" id="PIRSF028980">
    <property type="entry name" value="tRNAHis_guanylyltransferase"/>
    <property type="match status" value="1"/>
</dbReference>
<evidence type="ECO:0000256" key="6">
    <source>
        <dbReference type="ARBA" id="ARBA00022694"/>
    </source>
</evidence>
<dbReference type="Gramene" id="RZC70221">
    <property type="protein sequence ID" value="RZC70221"/>
    <property type="gene ID" value="C5167_033345"/>
</dbReference>
<dbReference type="STRING" id="3469.A0A4Y7KDI8"/>
<keyword evidence="20" id="KW-1185">Reference proteome</keyword>
<reference evidence="19 20" key="1">
    <citation type="journal article" date="2018" name="Science">
        <title>The opium poppy genome and morphinan production.</title>
        <authorList>
            <person name="Guo L."/>
            <person name="Winzer T."/>
            <person name="Yang X."/>
            <person name="Li Y."/>
            <person name="Ning Z."/>
            <person name="He Z."/>
            <person name="Teodor R."/>
            <person name="Lu Y."/>
            <person name="Bowser T.A."/>
            <person name="Graham I.A."/>
            <person name="Ye K."/>
        </authorList>
    </citation>
    <scope>NUCLEOTIDE SEQUENCE [LARGE SCALE GENOMIC DNA]</scope>
    <source>
        <strain evidence="20">cv. HN1</strain>
        <tissue evidence="19">Leaves</tissue>
    </source>
</reference>
<keyword evidence="8 14" id="KW-0479">Metal-binding</keyword>
<evidence type="ECO:0000256" key="12">
    <source>
        <dbReference type="ARBA" id="ARBA00023242"/>
    </source>
</evidence>
<dbReference type="GO" id="GO:0008193">
    <property type="term" value="F:tRNA guanylyltransferase activity"/>
    <property type="evidence" value="ECO:0007669"/>
    <property type="project" value="UniProtKB-UniRule"/>
</dbReference>
<dbReference type="GO" id="GO:0006400">
    <property type="term" value="P:tRNA modification"/>
    <property type="evidence" value="ECO:0007669"/>
    <property type="project" value="UniProtKB-UniRule"/>
</dbReference>
<dbReference type="OMA" id="MELPDIM"/>
<keyword evidence="10 14" id="KW-0460">Magnesium</keyword>
<keyword evidence="5 14" id="KW-0808">Transferase</keyword>
<dbReference type="GO" id="GO:0005525">
    <property type="term" value="F:GTP binding"/>
    <property type="evidence" value="ECO:0007669"/>
    <property type="project" value="UniProtKB-UniRule"/>
</dbReference>
<feature type="binding site" evidence="16">
    <location>
        <position position="76"/>
    </location>
    <ligand>
        <name>Mg(2+)</name>
        <dbReference type="ChEBI" id="CHEBI:18420"/>
        <label>2</label>
        <note>catalytic</note>
    </ligand>
</feature>
<evidence type="ECO:0000256" key="7">
    <source>
        <dbReference type="ARBA" id="ARBA00022695"/>
    </source>
</evidence>
<dbReference type="FunFam" id="3.30.70.3000:FF:000002">
    <property type="entry name" value="tRNA(His) guanylyltransferase 1"/>
    <property type="match status" value="1"/>
</dbReference>
<dbReference type="Proteomes" id="UP000316621">
    <property type="component" value="Chromosome 7"/>
</dbReference>
<comment type="catalytic activity">
    <reaction evidence="13 14">
        <text>a 5'-end ribonucleotide-tRNA(His) + GTP + ATP + H2O = a 5'-end phospho-guanosine-ribonucleotide-tRNA(His) + AMP + 2 diphosphate + H(+)</text>
        <dbReference type="Rhea" id="RHEA:54564"/>
        <dbReference type="Rhea" id="RHEA-COMP:14193"/>
        <dbReference type="Rhea" id="RHEA-COMP:14917"/>
        <dbReference type="ChEBI" id="CHEBI:15377"/>
        <dbReference type="ChEBI" id="CHEBI:15378"/>
        <dbReference type="ChEBI" id="CHEBI:30616"/>
        <dbReference type="ChEBI" id="CHEBI:33019"/>
        <dbReference type="ChEBI" id="CHEBI:37565"/>
        <dbReference type="ChEBI" id="CHEBI:138282"/>
        <dbReference type="ChEBI" id="CHEBI:141847"/>
        <dbReference type="ChEBI" id="CHEBI:456215"/>
        <dbReference type="EC" id="2.7.7.79"/>
    </reaction>
</comment>
<evidence type="ECO:0000256" key="5">
    <source>
        <dbReference type="ARBA" id="ARBA00022679"/>
    </source>
</evidence>
<dbReference type="InterPro" id="IPR024956">
    <property type="entry name" value="tRNAHis_GuaTrfase_cat"/>
</dbReference>
<dbReference type="EC" id="2.7.7.79" evidence="4 14"/>
<dbReference type="GO" id="GO:0005654">
    <property type="term" value="C:nucleoplasm"/>
    <property type="evidence" value="ECO:0007669"/>
    <property type="project" value="UniProtKB-ARBA"/>
</dbReference>
<name>A0A4Y7KDI8_PAPSO</name>
<dbReference type="InterPro" id="IPR007537">
    <property type="entry name" value="tRNAHis_GuaTrfase_Thg1"/>
</dbReference>
<feature type="domain" description="tRNAHis guanylyltransferase catalytic" evidence="17">
    <location>
        <begin position="6"/>
        <end position="135"/>
    </location>
</feature>
<keyword evidence="7 14" id="KW-0548">Nucleotidyltransferase</keyword>
<feature type="binding site" evidence="16">
    <location>
        <position position="29"/>
    </location>
    <ligand>
        <name>Mg(2+)</name>
        <dbReference type="ChEBI" id="CHEBI:18420"/>
        <label>2</label>
        <note>catalytic</note>
    </ligand>
</feature>
<feature type="binding site" evidence="16">
    <location>
        <position position="76"/>
    </location>
    <ligand>
        <name>Mg(2+)</name>
        <dbReference type="ChEBI" id="CHEBI:18420"/>
        <label>1</label>
        <note>catalytic</note>
    </ligand>
</feature>
<keyword evidence="9 14" id="KW-0547">Nucleotide-binding</keyword>
<dbReference type="OrthoDB" id="62560at2759"/>
<dbReference type="Pfam" id="PF04446">
    <property type="entry name" value="Thg1"/>
    <property type="match status" value="1"/>
</dbReference>
<evidence type="ECO:0000256" key="10">
    <source>
        <dbReference type="ARBA" id="ARBA00022842"/>
    </source>
</evidence>
<dbReference type="PANTHER" id="PTHR12729">
    <property type="entry name" value="TRNA(HIS) GUANYLYLTRANSFERASE-RELATED"/>
    <property type="match status" value="1"/>
</dbReference>
<evidence type="ECO:0000256" key="11">
    <source>
        <dbReference type="ARBA" id="ARBA00023134"/>
    </source>
</evidence>
<evidence type="ECO:0000256" key="16">
    <source>
        <dbReference type="PIRSR" id="PIRSR028980-2"/>
    </source>
</evidence>
<comment type="function">
    <text evidence="1 14">Adds a GMP to the 5'-end of tRNA(His) after transcription and RNase P cleavage.</text>
</comment>
<evidence type="ECO:0000256" key="15">
    <source>
        <dbReference type="PIRSR" id="PIRSR028980-1"/>
    </source>
</evidence>